<protein>
    <recommendedName>
        <fullName evidence="4">DUF222 domain-containing protein</fullName>
    </recommendedName>
</protein>
<dbReference type="Proteomes" id="UP001185779">
    <property type="component" value="Unassembled WGS sequence"/>
</dbReference>
<dbReference type="RefSeq" id="WP_317505634.1">
    <property type="nucleotide sequence ID" value="NZ_JAWLKI010000038.1"/>
</dbReference>
<evidence type="ECO:0000313" key="2">
    <source>
        <dbReference type="EMBL" id="MDV6309923.1"/>
    </source>
</evidence>
<proteinExistence type="predicted"/>
<evidence type="ECO:0008006" key="4">
    <source>
        <dbReference type="Google" id="ProtNLM"/>
    </source>
</evidence>
<dbReference type="EMBL" id="JAWLKI010000038">
    <property type="protein sequence ID" value="MDV6309923.1"/>
    <property type="molecule type" value="Genomic_DNA"/>
</dbReference>
<evidence type="ECO:0000256" key="1">
    <source>
        <dbReference type="SAM" id="MobiDB-lite"/>
    </source>
</evidence>
<sequence>MTDAEVDYLADQLALLPEIERELAIALTGQSRTGDSSGPRSQPRSRPPYPIHLQVLADELKAMLVAAVRDVVEARGPAYDSGDTITACGAWLAKHRTALQAMDSGIETFDDLCVIIDRCTKCLGWHQVPPLAPAEREAARSAIVTASTVEAIAKRVGAQGLNDKRLRLLAKRGAVRSVSVAADGSVLYRLGDVLDAHRDTPSRRRSSA</sequence>
<gene>
    <name evidence="2" type="ORF">R3P94_21890</name>
</gene>
<evidence type="ECO:0000313" key="3">
    <source>
        <dbReference type="Proteomes" id="UP001185779"/>
    </source>
</evidence>
<feature type="region of interest" description="Disordered" evidence="1">
    <location>
        <begin position="27"/>
        <end position="49"/>
    </location>
</feature>
<name>A0ABU4DJM4_9ACTN</name>
<organism evidence="2 3">
    <name type="scientific">Gordonia amicalis</name>
    <dbReference type="NCBI Taxonomy" id="89053"/>
    <lineage>
        <taxon>Bacteria</taxon>
        <taxon>Bacillati</taxon>
        <taxon>Actinomycetota</taxon>
        <taxon>Actinomycetes</taxon>
        <taxon>Mycobacteriales</taxon>
        <taxon>Gordoniaceae</taxon>
        <taxon>Gordonia</taxon>
    </lineage>
</organism>
<reference evidence="2 3" key="1">
    <citation type="submission" date="2023-10" db="EMBL/GenBank/DDBJ databases">
        <title>Development of a sustainable strategy for remediation of hydrocarbon-contaminated territories based on the waste exchange concept.</title>
        <authorList>
            <person name="Krivoruchko A."/>
        </authorList>
    </citation>
    <scope>NUCLEOTIDE SEQUENCE [LARGE SCALE GENOMIC DNA]</scope>
    <source>
        <strain evidence="2 3">IEGM 1266</strain>
    </source>
</reference>
<comment type="caution">
    <text evidence="2">The sequence shown here is derived from an EMBL/GenBank/DDBJ whole genome shotgun (WGS) entry which is preliminary data.</text>
</comment>
<keyword evidence="3" id="KW-1185">Reference proteome</keyword>
<accession>A0ABU4DJM4</accession>